<proteinExistence type="predicted"/>
<dbReference type="Proteomes" id="UP000031723">
    <property type="component" value="Segment"/>
</dbReference>
<dbReference type="InterPro" id="IPR009057">
    <property type="entry name" value="Homeodomain-like_sf"/>
</dbReference>
<protein>
    <submittedName>
        <fullName evidence="1">HTH DNA binding domain protein</fullName>
    </submittedName>
</protein>
<reference evidence="1 2" key="1">
    <citation type="submission" date="2014-12" db="EMBL/GenBank/DDBJ databases">
        <authorList>
            <person name="Cote D."/>
            <person name="Daigle Z."/>
            <person name="Borges K.M."/>
            <person name="Adams S.D."/>
            <person name="Alvey R.M."/>
            <person name="Barekzi N."/>
            <person name="Beal Z.N."/>
            <person name="Briggs L.A."/>
            <person name="Brown T."/>
            <person name="Coomans R.J."/>
            <person name="D'Elia T."/>
            <person name="Doss J.H."/>
            <person name="Ellsworth J.A."/>
            <person name="Ettinger W.F."/>
            <person name="Fox D.J."/>
            <person name="Gauthier D.T."/>
            <person name="Andriolo J.M."/>
            <person name="Grubb S."/>
            <person name="Gugssa A.H."/>
            <person name="Hauser C.R."/>
            <person name="Hull A.K."/>
            <person name="Jackson N."/>
            <person name="Kart M.U."/>
            <person name="Korey C.A."/>
            <person name="Makemson J."/>
            <person name="McKinney A.L."/>
            <person name="Nelson P.R."/>
            <person name="Newman R.H."/>
            <person name="Powell G."/>
            <person name="Rodriguez-Lanetty M."/>
            <person name="Royer D."/>
            <person name="Sabila M.H."/>
            <person name="Sadana R."/>
            <person name="Saha S."/>
            <person name="Sangster N."/>
            <person name="Slowan-Pomeroy T."/>
            <person name="Urbinati C.R."/>
            <person name="Ward R.E."/>
            <person name="Warner M."/>
            <person name="Williamson B."/>
            <person name="Biederman B."/>
            <person name="Cresawn S.G."/>
            <person name="Bowman C.A."/>
            <person name="Russell D.A."/>
            <person name="Pope W.H."/>
            <person name="Jacobs-Sera D."/>
            <person name="Hendrix R.W."/>
            <person name="Hatfull G.H."/>
        </authorList>
    </citation>
    <scope>NUCLEOTIDE SEQUENCE [LARGE SCALE GENOMIC DNA]</scope>
</reference>
<accession>A0A0B5A472</accession>
<organism evidence="1 2">
    <name type="scientific">Mycobacterium phage Sheen</name>
    <dbReference type="NCBI Taxonomy" id="1589274"/>
    <lineage>
        <taxon>Viruses</taxon>
        <taxon>Duplodnaviria</taxon>
        <taxon>Heunggongvirae</taxon>
        <taxon>Uroviricota</taxon>
        <taxon>Caudoviricetes</taxon>
        <taxon>Sheenvirus</taxon>
        <taxon>Sheenvirus Sheen</taxon>
    </lineage>
</organism>
<name>A0A0B5A472_9CAUD</name>
<dbReference type="GeneID" id="26635426"/>
<dbReference type="EMBL" id="KP273225">
    <property type="protein sequence ID" value="AJD82465.1"/>
    <property type="molecule type" value="Genomic_DNA"/>
</dbReference>
<dbReference type="OrthoDB" id="21632at10239"/>
<dbReference type="KEGG" id="vg:26635426"/>
<dbReference type="Gene3D" id="1.10.10.60">
    <property type="entry name" value="Homeodomain-like"/>
    <property type="match status" value="1"/>
</dbReference>
<evidence type="ECO:0000313" key="2">
    <source>
        <dbReference type="Proteomes" id="UP000031723"/>
    </source>
</evidence>
<gene>
    <name evidence="1" type="primary">47</name>
    <name evidence="1" type="ORF">SHEEN_47</name>
</gene>
<sequence>MSTATDPLTRLEATVREMNDALQALLKQGKPAPVEITVHNNKPKLSRQDAEHIRGLVRQGYKQAEVARAYDVHHATVSRIVRGVYYR</sequence>
<keyword evidence="2" id="KW-1185">Reference proteome</keyword>
<dbReference type="RefSeq" id="YP_009209084.1">
    <property type="nucleotide sequence ID" value="NC_028914.1"/>
</dbReference>
<evidence type="ECO:0000313" key="1">
    <source>
        <dbReference type="EMBL" id="AJD82465.1"/>
    </source>
</evidence>
<dbReference type="SUPFAM" id="SSF46689">
    <property type="entry name" value="Homeodomain-like"/>
    <property type="match status" value="1"/>
</dbReference>